<dbReference type="OrthoDB" id="40579at2759"/>
<keyword evidence="4 7" id="KW-0863">Zinc-finger</keyword>
<feature type="domain" description="C2H2-type" evidence="9">
    <location>
        <begin position="669"/>
        <end position="696"/>
    </location>
</feature>
<dbReference type="PANTHER" id="PTHR24376">
    <property type="entry name" value="ZINC FINGER PROTEIN"/>
    <property type="match status" value="1"/>
</dbReference>
<dbReference type="GO" id="GO:0005634">
    <property type="term" value="C:nucleus"/>
    <property type="evidence" value="ECO:0007669"/>
    <property type="project" value="UniProtKB-SubCell"/>
</dbReference>
<dbReference type="InterPro" id="IPR046341">
    <property type="entry name" value="SET_dom_sf"/>
</dbReference>
<feature type="non-terminal residue" evidence="11">
    <location>
        <position position="1"/>
    </location>
</feature>
<dbReference type="PROSITE" id="PS50280">
    <property type="entry name" value="SET"/>
    <property type="match status" value="1"/>
</dbReference>
<feature type="domain" description="C2H2-type" evidence="9">
    <location>
        <begin position="466"/>
        <end position="494"/>
    </location>
</feature>
<evidence type="ECO:0000256" key="8">
    <source>
        <dbReference type="SAM" id="MobiDB-lite"/>
    </source>
</evidence>
<evidence type="ECO:0000259" key="9">
    <source>
        <dbReference type="PROSITE" id="PS50157"/>
    </source>
</evidence>
<evidence type="ECO:0000313" key="11">
    <source>
        <dbReference type="EMBL" id="KAG8224870.1"/>
    </source>
</evidence>
<keyword evidence="6" id="KW-0539">Nucleus</keyword>
<dbReference type="GO" id="GO:0001228">
    <property type="term" value="F:DNA-binding transcription activator activity, RNA polymerase II-specific"/>
    <property type="evidence" value="ECO:0007669"/>
    <property type="project" value="TreeGrafter"/>
</dbReference>
<evidence type="ECO:0000256" key="6">
    <source>
        <dbReference type="ARBA" id="ARBA00023242"/>
    </source>
</evidence>
<feature type="domain" description="C2H2-type" evidence="9">
    <location>
        <begin position="497"/>
        <end position="524"/>
    </location>
</feature>
<feature type="compositionally biased region" description="Basic and acidic residues" evidence="8">
    <location>
        <begin position="267"/>
        <end position="282"/>
    </location>
</feature>
<evidence type="ECO:0000256" key="5">
    <source>
        <dbReference type="ARBA" id="ARBA00022833"/>
    </source>
</evidence>
<dbReference type="AlphaFoldDB" id="A0A8K0NUA0"/>
<keyword evidence="5" id="KW-0862">Zinc</keyword>
<dbReference type="GO" id="GO:0008170">
    <property type="term" value="F:N-methyltransferase activity"/>
    <property type="evidence" value="ECO:0007669"/>
    <property type="project" value="UniProtKB-ARBA"/>
</dbReference>
<accession>A0A8K0NUA0</accession>
<comment type="caution">
    <text evidence="11">The sequence shown here is derived from an EMBL/GenBank/DDBJ whole genome shotgun (WGS) entry which is preliminary data.</text>
</comment>
<dbReference type="InterPro" id="IPR011017">
    <property type="entry name" value="TRASH_dom"/>
</dbReference>
<evidence type="ECO:0000256" key="3">
    <source>
        <dbReference type="ARBA" id="ARBA00022737"/>
    </source>
</evidence>
<feature type="domain" description="C2H2-type" evidence="9">
    <location>
        <begin position="610"/>
        <end position="638"/>
    </location>
</feature>
<dbReference type="Pfam" id="PF00096">
    <property type="entry name" value="zf-C2H2"/>
    <property type="match status" value="4"/>
</dbReference>
<evidence type="ECO:0000313" key="12">
    <source>
        <dbReference type="Proteomes" id="UP000792457"/>
    </source>
</evidence>
<dbReference type="InterPro" id="IPR001214">
    <property type="entry name" value="SET_dom"/>
</dbReference>
<dbReference type="GO" id="GO:0008757">
    <property type="term" value="F:S-adenosylmethionine-dependent methyltransferase activity"/>
    <property type="evidence" value="ECO:0007669"/>
    <property type="project" value="UniProtKB-ARBA"/>
</dbReference>
<dbReference type="FunFam" id="3.30.160.60:FF:000100">
    <property type="entry name" value="Zinc finger 45-like"/>
    <property type="match status" value="1"/>
</dbReference>
<evidence type="ECO:0000256" key="4">
    <source>
        <dbReference type="ARBA" id="ARBA00022771"/>
    </source>
</evidence>
<organism evidence="11 12">
    <name type="scientific">Ladona fulva</name>
    <name type="common">Scarce chaser dragonfly</name>
    <name type="synonym">Libellula fulva</name>
    <dbReference type="NCBI Taxonomy" id="123851"/>
    <lineage>
        <taxon>Eukaryota</taxon>
        <taxon>Metazoa</taxon>
        <taxon>Ecdysozoa</taxon>
        <taxon>Arthropoda</taxon>
        <taxon>Hexapoda</taxon>
        <taxon>Insecta</taxon>
        <taxon>Pterygota</taxon>
        <taxon>Palaeoptera</taxon>
        <taxon>Odonata</taxon>
        <taxon>Epiprocta</taxon>
        <taxon>Anisoptera</taxon>
        <taxon>Libelluloidea</taxon>
        <taxon>Libellulidae</taxon>
        <taxon>Ladona</taxon>
    </lineage>
</organism>
<name>A0A8K0NUA0_LADFU</name>
<dbReference type="SMART" id="SM00355">
    <property type="entry name" value="ZnF_C2H2"/>
    <property type="match status" value="14"/>
</dbReference>
<feature type="domain" description="SET" evidence="10">
    <location>
        <begin position="1"/>
        <end position="116"/>
    </location>
</feature>
<dbReference type="GO" id="GO:0008270">
    <property type="term" value="F:zinc ion binding"/>
    <property type="evidence" value="ECO:0007669"/>
    <property type="project" value="UniProtKB-KW"/>
</dbReference>
<evidence type="ECO:0008006" key="13">
    <source>
        <dbReference type="Google" id="ProtNLM"/>
    </source>
</evidence>
<dbReference type="PROSITE" id="PS00028">
    <property type="entry name" value="ZINC_FINGER_C2H2_1"/>
    <property type="match status" value="7"/>
</dbReference>
<evidence type="ECO:0000256" key="7">
    <source>
        <dbReference type="PROSITE-ProRule" id="PRU00042"/>
    </source>
</evidence>
<dbReference type="Proteomes" id="UP000792457">
    <property type="component" value="Unassembled WGS sequence"/>
</dbReference>
<keyword evidence="12" id="KW-1185">Reference proteome</keyword>
<keyword evidence="2" id="KW-0479">Metal-binding</keyword>
<dbReference type="PROSITE" id="PS50157">
    <property type="entry name" value="ZINC_FINGER_C2H2_2"/>
    <property type="match status" value="8"/>
</dbReference>
<dbReference type="Pfam" id="PF21549">
    <property type="entry name" value="PRDM2_PR"/>
    <property type="match status" value="1"/>
</dbReference>
<dbReference type="InterPro" id="IPR013087">
    <property type="entry name" value="Znf_C2H2_type"/>
</dbReference>
<dbReference type="GO" id="GO:0000978">
    <property type="term" value="F:RNA polymerase II cis-regulatory region sequence-specific DNA binding"/>
    <property type="evidence" value="ECO:0007669"/>
    <property type="project" value="TreeGrafter"/>
</dbReference>
<feature type="region of interest" description="Disordered" evidence="8">
    <location>
        <begin position="265"/>
        <end position="291"/>
    </location>
</feature>
<dbReference type="SUPFAM" id="SSF57667">
    <property type="entry name" value="beta-beta-alpha zinc fingers"/>
    <property type="match status" value="5"/>
</dbReference>
<dbReference type="PANTHER" id="PTHR24376:SF235">
    <property type="entry name" value="C2H2-TYPE DOMAIN-CONTAINING PROTEIN"/>
    <property type="match status" value="1"/>
</dbReference>
<proteinExistence type="predicted"/>
<gene>
    <name evidence="11" type="ORF">J437_LFUL006464</name>
</gene>
<feature type="domain" description="C2H2-type" evidence="9">
    <location>
        <begin position="696"/>
        <end position="723"/>
    </location>
</feature>
<dbReference type="InterPro" id="IPR036236">
    <property type="entry name" value="Znf_C2H2_sf"/>
</dbReference>
<dbReference type="EMBL" id="KZ308214">
    <property type="protein sequence ID" value="KAG8224870.1"/>
    <property type="molecule type" value="Genomic_DNA"/>
</dbReference>
<evidence type="ECO:0000256" key="1">
    <source>
        <dbReference type="ARBA" id="ARBA00004123"/>
    </source>
</evidence>
<reference evidence="11" key="2">
    <citation type="submission" date="2017-10" db="EMBL/GenBank/DDBJ databases">
        <title>Ladona fulva Genome sequencing and assembly.</title>
        <authorList>
            <person name="Murali S."/>
            <person name="Richards S."/>
            <person name="Bandaranaike D."/>
            <person name="Bellair M."/>
            <person name="Blankenburg K."/>
            <person name="Chao H."/>
            <person name="Dinh H."/>
            <person name="Doddapaneni H."/>
            <person name="Dugan-Rocha S."/>
            <person name="Elkadiri S."/>
            <person name="Gnanaolivu R."/>
            <person name="Hernandez B."/>
            <person name="Skinner E."/>
            <person name="Javaid M."/>
            <person name="Lee S."/>
            <person name="Li M."/>
            <person name="Ming W."/>
            <person name="Munidasa M."/>
            <person name="Muniz J."/>
            <person name="Nguyen L."/>
            <person name="Hughes D."/>
            <person name="Osuji N."/>
            <person name="Pu L.-L."/>
            <person name="Puazo M."/>
            <person name="Qu C."/>
            <person name="Quiroz J."/>
            <person name="Raj R."/>
            <person name="Weissenberger G."/>
            <person name="Xin Y."/>
            <person name="Zou X."/>
            <person name="Han Y."/>
            <person name="Worley K."/>
            <person name="Muzny D."/>
            <person name="Gibbs R."/>
        </authorList>
    </citation>
    <scope>NUCLEOTIDE SEQUENCE</scope>
    <source>
        <strain evidence="11">Sampled in the wild</strain>
    </source>
</reference>
<dbReference type="GO" id="GO:0008276">
    <property type="term" value="F:protein methyltransferase activity"/>
    <property type="evidence" value="ECO:0007669"/>
    <property type="project" value="UniProtKB-ARBA"/>
</dbReference>
<protein>
    <recommendedName>
        <fullName evidence="13">Zinc finger protein</fullName>
    </recommendedName>
</protein>
<feature type="domain" description="C2H2-type" evidence="9">
    <location>
        <begin position="723"/>
        <end position="750"/>
    </location>
</feature>
<evidence type="ECO:0000256" key="2">
    <source>
        <dbReference type="ARBA" id="ARBA00022723"/>
    </source>
</evidence>
<dbReference type="SMART" id="SM00746">
    <property type="entry name" value="TRASH"/>
    <property type="match status" value="2"/>
</dbReference>
<keyword evidence="3" id="KW-0677">Repeat</keyword>
<sequence>MTLPANLEVQALADGSPTVVARTTFERGTQFGPFQARRTDVLPLTVDFPLKVFGKDPEEVYYLDTSDEEYCNWMCLVAPATLAKEQNLMCYQMKQEIYYTVMKRIHPGEQLKVWYAPYYALKMGVTHPNKKKINALTDHVYGTQRKEKKVSQNMLLNKEVTEKIVEKLAPQQLGAKTENLNKWKCRLCGEEQGQDNVEEGNKGGGGVAAFAKHLMAHYRPRLGKNSNNKTWSCHLCLQKFPGEKELLHHKVKEHNVAIRRPRLLGAQEKREAMNSETSKQDEGDGLTELDEDFDWQGEGRKTTSIVIARIPEGQEPPLMQDKDNTCLTISTFEADDVVNGLELGPPYICDICSKEFHKAEYMYRHLRKHTGEFTCVSCMAVFARKESLQTHVCVGGVASNLYACSYCPKMFSVQKLLNRHIAKHKGEFMCQRCKRVYSSKLSLDSHHCVKEEEENNSTVDSRTKGFTCSLCGKGFVNQNHLQRHLSHHHPNDEPVGYHCQYCEKSFDLSNSLNEHQQYCEQAKQLDAGNQATCPVCKSIFEETSLFRSHILDHTHPFLCQHCGARFRTRKSSSNHTCSPLNPLECEVCQLEFQALPALHRHLNQHGVASFHCFECGRSFFQSEKFEKHECGAEVGIQDDFKSRKRKAKVLKGNSKECAGPSVSATNKSLVCEVCGAQYKTVYSLRAHVQLHGERRFECDICHKRFHRKDVLQEHISVHQDPQIPCPVCEKKVKTKKSLEVHMLLHSGDRRYKCDECGK</sequence>
<reference evidence="11" key="1">
    <citation type="submission" date="2013-04" db="EMBL/GenBank/DDBJ databases">
        <authorList>
            <person name="Qu J."/>
            <person name="Murali S.C."/>
            <person name="Bandaranaike D."/>
            <person name="Bellair M."/>
            <person name="Blankenburg K."/>
            <person name="Chao H."/>
            <person name="Dinh H."/>
            <person name="Doddapaneni H."/>
            <person name="Downs B."/>
            <person name="Dugan-Rocha S."/>
            <person name="Elkadiri S."/>
            <person name="Gnanaolivu R.D."/>
            <person name="Hernandez B."/>
            <person name="Javaid M."/>
            <person name="Jayaseelan J.C."/>
            <person name="Lee S."/>
            <person name="Li M."/>
            <person name="Ming W."/>
            <person name="Munidasa M."/>
            <person name="Muniz J."/>
            <person name="Nguyen L."/>
            <person name="Ongeri F."/>
            <person name="Osuji N."/>
            <person name="Pu L.-L."/>
            <person name="Puazo M."/>
            <person name="Qu C."/>
            <person name="Quiroz J."/>
            <person name="Raj R."/>
            <person name="Weissenberger G."/>
            <person name="Xin Y."/>
            <person name="Zou X."/>
            <person name="Han Y."/>
            <person name="Richards S."/>
            <person name="Worley K."/>
            <person name="Muzny D."/>
            <person name="Gibbs R."/>
        </authorList>
    </citation>
    <scope>NUCLEOTIDE SEQUENCE</scope>
    <source>
        <strain evidence="11">Sampled in the wild</strain>
    </source>
</reference>
<evidence type="ECO:0000259" key="10">
    <source>
        <dbReference type="PROSITE" id="PS50280"/>
    </source>
</evidence>
<dbReference type="Gene3D" id="2.170.270.10">
    <property type="entry name" value="SET domain"/>
    <property type="match status" value="1"/>
</dbReference>
<dbReference type="Gene3D" id="3.30.160.60">
    <property type="entry name" value="Classic Zinc Finger"/>
    <property type="match status" value="7"/>
</dbReference>
<feature type="domain" description="C2H2-type" evidence="9">
    <location>
        <begin position="402"/>
        <end position="429"/>
    </location>
</feature>
<comment type="subcellular location">
    <subcellularLocation>
        <location evidence="1">Nucleus</location>
    </subcellularLocation>
</comment>
<feature type="domain" description="C2H2-type" evidence="9">
    <location>
        <begin position="347"/>
        <end position="374"/>
    </location>
</feature>